<evidence type="ECO:0000256" key="1">
    <source>
        <dbReference type="SAM" id="Phobius"/>
    </source>
</evidence>
<evidence type="ECO:0000313" key="2">
    <source>
        <dbReference type="EMBL" id="EHL79721.1"/>
    </source>
</evidence>
<sequence length="88" mass="9471">MEFAYSLGILAILLLLWIAFKANVKPLKFLGNIVIKGAIGALFLFLLNLFGNQYSLHVPINLATSFIAGLLGIPGVCALAAIQLWILS</sequence>
<dbReference type="HOGENOM" id="CLU_167355_3_1_9"/>
<keyword evidence="1" id="KW-0472">Membrane</keyword>
<accession>G9QGI7</accession>
<gene>
    <name evidence="2" type="ORF">HMPREF1015_03253</name>
</gene>
<dbReference type="RefSeq" id="WP_003352257.1">
    <property type="nucleotide sequence ID" value="NZ_JH414738.1"/>
</dbReference>
<organism evidence="2 3">
    <name type="scientific">Bacillus smithii 7_3_47FAA</name>
    <dbReference type="NCBI Taxonomy" id="665952"/>
    <lineage>
        <taxon>Bacteria</taxon>
        <taxon>Bacillati</taxon>
        <taxon>Bacillota</taxon>
        <taxon>Bacilli</taxon>
        <taxon>Bacillales</taxon>
        <taxon>Bacillaceae</taxon>
        <taxon>Bacillus</taxon>
    </lineage>
</organism>
<evidence type="ECO:0000313" key="3">
    <source>
        <dbReference type="Proteomes" id="UP000011747"/>
    </source>
</evidence>
<feature type="transmembrane region" description="Helical" evidence="1">
    <location>
        <begin position="62"/>
        <end position="86"/>
    </location>
</feature>
<dbReference type="GeneID" id="87580307"/>
<dbReference type="Pfam" id="PF07441">
    <property type="entry name" value="BofA"/>
    <property type="match status" value="1"/>
</dbReference>
<keyword evidence="3" id="KW-1185">Reference proteome</keyword>
<protein>
    <submittedName>
        <fullName evidence="2">Pro-sigmaK processing inhibitor BofA</fullName>
    </submittedName>
</protein>
<dbReference type="PATRIC" id="fig|665952.3.peg.2"/>
<reference evidence="2 3" key="1">
    <citation type="submission" date="2011-09" db="EMBL/GenBank/DDBJ databases">
        <title>The Genome Sequence of Bacillus smithii 7_3_47FAA.</title>
        <authorList>
            <consortium name="The Broad Institute Genome Sequencing Platform"/>
            <person name="Earl A."/>
            <person name="Ward D."/>
            <person name="Feldgarden M."/>
            <person name="Gevers D."/>
            <person name="Daigneault M."/>
            <person name="Strauss J."/>
            <person name="Allen-Vercoe E."/>
            <person name="Young S.K."/>
            <person name="Zeng Q."/>
            <person name="Gargeya S."/>
            <person name="Fitzgerald M."/>
            <person name="Haas B."/>
            <person name="Abouelleil A."/>
            <person name="Alvarado L."/>
            <person name="Arachchi H.M."/>
            <person name="Berlin A."/>
            <person name="Brown A."/>
            <person name="Chapman S.B."/>
            <person name="Chen Z."/>
            <person name="Dunbar C."/>
            <person name="Freedman E."/>
            <person name="Gearin G."/>
            <person name="Goldberg J."/>
            <person name="Griggs A."/>
            <person name="Gujja S."/>
            <person name="Heiman D."/>
            <person name="Howarth C."/>
            <person name="Larson L."/>
            <person name="Lui A."/>
            <person name="MacDonald P.J.P."/>
            <person name="Montmayeur A."/>
            <person name="Murphy C."/>
            <person name="Neiman D."/>
            <person name="Pearson M."/>
            <person name="Priest M."/>
            <person name="Roberts A."/>
            <person name="Saif S."/>
            <person name="Shea T."/>
            <person name="Shenoy N."/>
            <person name="Sisk P."/>
            <person name="Stolte C."/>
            <person name="Sykes S."/>
            <person name="Wortman J."/>
            <person name="Nusbaum C."/>
            <person name="Birren B."/>
        </authorList>
    </citation>
    <scope>NUCLEOTIDE SEQUENCE [LARGE SCALE GENOMIC DNA]</scope>
    <source>
        <strain evidence="2 3">7_3_47FAA</strain>
    </source>
</reference>
<comment type="caution">
    <text evidence="2">The sequence shown here is derived from an EMBL/GenBank/DDBJ whole genome shotgun (WGS) entry which is preliminary data.</text>
</comment>
<dbReference type="Proteomes" id="UP000011747">
    <property type="component" value="Unassembled WGS sequence"/>
</dbReference>
<feature type="transmembrane region" description="Helical" evidence="1">
    <location>
        <begin position="31"/>
        <end position="50"/>
    </location>
</feature>
<keyword evidence="1" id="KW-0812">Transmembrane</keyword>
<dbReference type="NCBIfam" id="TIGR02862">
    <property type="entry name" value="spore_BofA"/>
    <property type="match status" value="1"/>
</dbReference>
<dbReference type="InterPro" id="IPR010001">
    <property type="entry name" value="BofA"/>
</dbReference>
<name>G9QGI7_9BACI</name>
<dbReference type="AlphaFoldDB" id="G9QGI7"/>
<proteinExistence type="predicted"/>
<keyword evidence="1" id="KW-1133">Transmembrane helix</keyword>
<dbReference type="EMBL" id="ACWF01000001">
    <property type="protein sequence ID" value="EHL79721.1"/>
    <property type="molecule type" value="Genomic_DNA"/>
</dbReference>